<dbReference type="Pfam" id="PF13843">
    <property type="entry name" value="DDE_Tnp_1_7"/>
    <property type="match status" value="1"/>
</dbReference>
<dbReference type="AlphaFoldDB" id="A0A023GJ44"/>
<feature type="domain" description="PiggyBac transposable element-derived protein" evidence="1">
    <location>
        <begin position="5"/>
        <end position="254"/>
    </location>
</feature>
<evidence type="ECO:0000313" key="2">
    <source>
        <dbReference type="EMBL" id="JAC33929.1"/>
    </source>
</evidence>
<protein>
    <submittedName>
        <fullName evidence="2">Putative piggybac</fullName>
    </submittedName>
</protein>
<proteinExistence type="evidence at transcript level"/>
<sequence length="361" mass="41730">EEGYDCIGRVRPLVNALNERFTRHYTPSAHQSIDRSMIPFKRCFSLKQYMHTKPVKHYCKVWRWADSETGYLLRLQMFENTDSSQPADLTLGEHIVLSLSKDMREGTQVYLDSYFTTTRLLEMLAETGILATGTVHVSCKDLPNVLRSDTLRKGEYIWRSKGAVTAYQWKDTKCVYVMSNFYNPEATVEVSRRLSSGVLVGVTCPKAVSEYYTWIGGVYRFDQRRSAYPAGHDSMKGWHQIFYYLLDSAVVNAFLQLCAHQEMTYLMFRFCLGRGLINGQIFKKPEATAYRNHKSGKATGRQLVGVPEDVRFVGKDHHPQRSATRRRCRWCSTVEKEVRTRFLCAICQVPLCVECFKPFHQ</sequence>
<dbReference type="InterPro" id="IPR029526">
    <property type="entry name" value="PGBD"/>
</dbReference>
<dbReference type="PANTHER" id="PTHR46599:SF3">
    <property type="entry name" value="PIGGYBAC TRANSPOSABLE ELEMENT-DERIVED PROTEIN 4"/>
    <property type="match status" value="1"/>
</dbReference>
<dbReference type="PANTHER" id="PTHR46599">
    <property type="entry name" value="PIGGYBAC TRANSPOSABLE ELEMENT-DERIVED PROTEIN 4"/>
    <property type="match status" value="1"/>
</dbReference>
<name>A0A023GJ44_AMBTT</name>
<organism evidence="2">
    <name type="scientific">Amblyomma triste</name>
    <name type="common">Neotropical tick</name>
    <dbReference type="NCBI Taxonomy" id="251400"/>
    <lineage>
        <taxon>Eukaryota</taxon>
        <taxon>Metazoa</taxon>
        <taxon>Ecdysozoa</taxon>
        <taxon>Arthropoda</taxon>
        <taxon>Chelicerata</taxon>
        <taxon>Arachnida</taxon>
        <taxon>Acari</taxon>
        <taxon>Parasitiformes</taxon>
        <taxon>Ixodida</taxon>
        <taxon>Ixodoidea</taxon>
        <taxon>Ixodidae</taxon>
        <taxon>Amblyomminae</taxon>
        <taxon>Amblyomma</taxon>
    </lineage>
</organism>
<dbReference type="EMBL" id="GBBM01001489">
    <property type="protein sequence ID" value="JAC33929.1"/>
    <property type="molecule type" value="mRNA"/>
</dbReference>
<reference evidence="2" key="1">
    <citation type="submission" date="2014-03" db="EMBL/GenBank/DDBJ databases">
        <title>The sialotranscriptome of Amblyomma triste, Amblyomma parvum and Amblyomma cajennense ticks, uncovered by 454-based RNA-seq.</title>
        <authorList>
            <person name="Garcia G.R."/>
            <person name="Gardinassi L.G."/>
            <person name="Ribeiro J.M."/>
            <person name="Anatriello E."/>
            <person name="Ferreira B.R."/>
            <person name="Moreira H.N."/>
            <person name="Mafra C."/>
            <person name="Olegario M.M."/>
            <person name="Szabo P.J."/>
            <person name="Miranda-Santos I.K."/>
            <person name="Maruyama S.R."/>
        </authorList>
    </citation>
    <scope>NUCLEOTIDE SEQUENCE</scope>
    <source>
        <strain evidence="2">Mato Grasso do Sul</strain>
        <tissue evidence="2">Salivary glands</tissue>
    </source>
</reference>
<feature type="non-terminal residue" evidence="2">
    <location>
        <position position="1"/>
    </location>
</feature>
<accession>A0A023GJ44</accession>
<evidence type="ECO:0000259" key="1">
    <source>
        <dbReference type="Pfam" id="PF13843"/>
    </source>
</evidence>